<reference evidence="3" key="1">
    <citation type="journal article" date="2019" name="Int. J. Syst. Evol. Microbiol.">
        <title>The Global Catalogue of Microorganisms (GCM) 10K type strain sequencing project: providing services to taxonomists for standard genome sequencing and annotation.</title>
        <authorList>
            <consortium name="The Broad Institute Genomics Platform"/>
            <consortium name="The Broad Institute Genome Sequencing Center for Infectious Disease"/>
            <person name="Wu L."/>
            <person name="Ma J."/>
        </authorList>
    </citation>
    <scope>NUCLEOTIDE SEQUENCE [LARGE SCALE GENOMIC DNA]</scope>
    <source>
        <strain evidence="3">JCM 16902</strain>
    </source>
</reference>
<dbReference type="Proteomes" id="UP001501074">
    <property type="component" value="Unassembled WGS sequence"/>
</dbReference>
<feature type="chain" id="PRO_5046336791" evidence="1">
    <location>
        <begin position="22"/>
        <end position="273"/>
    </location>
</feature>
<evidence type="ECO:0000256" key="1">
    <source>
        <dbReference type="SAM" id="SignalP"/>
    </source>
</evidence>
<proteinExistence type="predicted"/>
<protein>
    <submittedName>
        <fullName evidence="2">Uncharacterized protein</fullName>
    </submittedName>
</protein>
<dbReference type="RefSeq" id="WP_231483208.1">
    <property type="nucleotide sequence ID" value="NZ_BAAAZO010000003.1"/>
</dbReference>
<evidence type="ECO:0000313" key="3">
    <source>
        <dbReference type="Proteomes" id="UP001501074"/>
    </source>
</evidence>
<keyword evidence="1" id="KW-0732">Signal</keyword>
<evidence type="ECO:0000313" key="2">
    <source>
        <dbReference type="EMBL" id="GAA3605928.1"/>
    </source>
</evidence>
<organism evidence="2 3">
    <name type="scientific">Kineosporia mesophila</name>
    <dbReference type="NCBI Taxonomy" id="566012"/>
    <lineage>
        <taxon>Bacteria</taxon>
        <taxon>Bacillati</taxon>
        <taxon>Actinomycetota</taxon>
        <taxon>Actinomycetes</taxon>
        <taxon>Kineosporiales</taxon>
        <taxon>Kineosporiaceae</taxon>
        <taxon>Kineosporia</taxon>
    </lineage>
</organism>
<gene>
    <name evidence="2" type="ORF">GCM10022223_22230</name>
</gene>
<accession>A0ABP6ZFC3</accession>
<comment type="caution">
    <text evidence="2">The sequence shown here is derived from an EMBL/GenBank/DDBJ whole genome shotgun (WGS) entry which is preliminary data.</text>
</comment>
<keyword evidence="3" id="KW-1185">Reference proteome</keyword>
<sequence>MVGRVGLLSAAAVAAVVVAVAAVSSVNGRNAETQDTSAGSTVPTTPVLSATPAAVTTPEAATTAVATVTAVGPTSAGSSPWQSVLIRGRAPVPTMDEAVLHDLGTYAEQHGESLDSVIQRFRGQDKFAELVNEIEADPGSGYSQAAWRMSPTTDPWIRFTGRPDETLLRRIENELSMRVEVQWGAPLTGKALETVSQVIFGAVADYPGVAEAASFINPDSRIEVSYRLEPGAHVDASRLRKKALRAGAKAAPTGYVPVDVLIVEDPDLRSEAY</sequence>
<feature type="signal peptide" evidence="1">
    <location>
        <begin position="1"/>
        <end position="21"/>
    </location>
</feature>
<name>A0ABP6ZFC3_9ACTN</name>
<dbReference type="EMBL" id="BAAAZO010000003">
    <property type="protein sequence ID" value="GAA3605928.1"/>
    <property type="molecule type" value="Genomic_DNA"/>
</dbReference>